<keyword evidence="1" id="KW-1133">Transmembrane helix</keyword>
<keyword evidence="3" id="KW-1185">Reference proteome</keyword>
<keyword evidence="1" id="KW-0812">Transmembrane</keyword>
<feature type="transmembrane region" description="Helical" evidence="1">
    <location>
        <begin position="12"/>
        <end position="32"/>
    </location>
</feature>
<organism evidence="2 3">
    <name type="scientific">Grylomicrobium aquisgranensis</name>
    <dbReference type="NCBI Taxonomy" id="2926318"/>
    <lineage>
        <taxon>Bacteria</taxon>
        <taxon>Bacillati</taxon>
        <taxon>Bacillota</taxon>
        <taxon>Erysipelotrichia</taxon>
        <taxon>Erysipelotrichales</taxon>
        <taxon>Erysipelotrichaceae</taxon>
        <taxon>Grylomicrobium</taxon>
    </lineage>
</organism>
<evidence type="ECO:0000313" key="3">
    <source>
        <dbReference type="Proteomes" id="UP001286174"/>
    </source>
</evidence>
<keyword evidence="1" id="KW-0472">Membrane</keyword>
<comment type="caution">
    <text evidence="2">The sequence shown here is derived from an EMBL/GenBank/DDBJ whole genome shotgun (WGS) entry which is preliminary data.</text>
</comment>
<accession>A0AB35U2F3</accession>
<gene>
    <name evidence="2" type="ORF">MOZ60_03920</name>
</gene>
<dbReference type="Proteomes" id="UP001286174">
    <property type="component" value="Unassembled WGS sequence"/>
</dbReference>
<evidence type="ECO:0000256" key="1">
    <source>
        <dbReference type="SAM" id="Phobius"/>
    </source>
</evidence>
<proteinExistence type="predicted"/>
<evidence type="ECO:0000313" key="2">
    <source>
        <dbReference type="EMBL" id="MDX8419238.1"/>
    </source>
</evidence>
<dbReference type="EMBL" id="JALBUR010000006">
    <property type="protein sequence ID" value="MDX8419238.1"/>
    <property type="molecule type" value="Genomic_DNA"/>
</dbReference>
<reference evidence="2 3" key="1">
    <citation type="submission" date="2022-03" db="EMBL/GenBank/DDBJ databases">
        <title>Novel taxa within the pig intestine.</title>
        <authorList>
            <person name="Wylensek D."/>
            <person name="Bishof K."/>
            <person name="Afrizal A."/>
            <person name="Clavel T."/>
        </authorList>
    </citation>
    <scope>NUCLEOTIDE SEQUENCE [LARGE SCALE GENOMIC DNA]</scope>
    <source>
        <strain evidence="2 3">CLA-KB-P133</strain>
    </source>
</reference>
<protein>
    <submittedName>
        <fullName evidence="2">Uncharacterized protein</fullName>
    </submittedName>
</protein>
<dbReference type="RefSeq" id="WP_277008178.1">
    <property type="nucleotide sequence ID" value="NZ_JALBUR010000006.1"/>
</dbReference>
<sequence>MSSHGFALGDALLTILISVMLLPAVTACLWILPQLTAFDESIQDEIALQQLRRILMLSYDLECRNDTLYFQYQGRDCQLVLRNNRMILQPGTQIFLNDIDALSFGMEQEVIYVYYQRGNETYQAAAAYSAR</sequence>
<name>A0AB35U2F3_9FIRM</name>
<dbReference type="AlphaFoldDB" id="A0AB35U2F3"/>